<evidence type="ECO:0000256" key="2">
    <source>
        <dbReference type="PROSITE-ProRule" id="PRU10139"/>
    </source>
</evidence>
<dbReference type="InterPro" id="IPR000132">
    <property type="entry name" value="Nitrilase/CN_hydratase_CS"/>
</dbReference>
<dbReference type="InterPro" id="IPR036526">
    <property type="entry name" value="C-N_Hydrolase_sf"/>
</dbReference>
<evidence type="ECO:0000256" key="1">
    <source>
        <dbReference type="ARBA" id="ARBA00008129"/>
    </source>
</evidence>
<dbReference type="CDD" id="cd07564">
    <property type="entry name" value="nitrilases_CHs"/>
    <property type="match status" value="1"/>
</dbReference>
<feature type="domain" description="CN hydrolase" evidence="3">
    <location>
        <begin position="8"/>
        <end position="283"/>
    </location>
</feature>
<name>A0ABV3DMZ2_9ACTN</name>
<evidence type="ECO:0000313" key="4">
    <source>
        <dbReference type="EMBL" id="MEU8137108.1"/>
    </source>
</evidence>
<dbReference type="InterPro" id="IPR003010">
    <property type="entry name" value="C-N_Hydrolase"/>
</dbReference>
<dbReference type="PANTHER" id="PTHR46044">
    <property type="entry name" value="NITRILASE"/>
    <property type="match status" value="1"/>
</dbReference>
<dbReference type="PROSITE" id="PS00920">
    <property type="entry name" value="NITRIL_CHT_1"/>
    <property type="match status" value="1"/>
</dbReference>
<feature type="active site" description="Proton acceptor" evidence="2">
    <location>
        <position position="48"/>
    </location>
</feature>
<organism evidence="4 5">
    <name type="scientific">Streptodolium elevatio</name>
    <dbReference type="NCBI Taxonomy" id="3157996"/>
    <lineage>
        <taxon>Bacteria</taxon>
        <taxon>Bacillati</taxon>
        <taxon>Actinomycetota</taxon>
        <taxon>Actinomycetes</taxon>
        <taxon>Kitasatosporales</taxon>
        <taxon>Streptomycetaceae</taxon>
        <taxon>Streptodolium</taxon>
    </lineage>
</organism>
<reference evidence="4 5" key="1">
    <citation type="submission" date="2024-06" db="EMBL/GenBank/DDBJ databases">
        <title>The Natural Products Discovery Center: Release of the First 8490 Sequenced Strains for Exploring Actinobacteria Biosynthetic Diversity.</title>
        <authorList>
            <person name="Kalkreuter E."/>
            <person name="Kautsar S.A."/>
            <person name="Yang D."/>
            <person name="Bader C.D."/>
            <person name="Teijaro C.N."/>
            <person name="Fluegel L."/>
            <person name="Davis C.M."/>
            <person name="Simpson J.R."/>
            <person name="Lauterbach L."/>
            <person name="Steele A.D."/>
            <person name="Gui C."/>
            <person name="Meng S."/>
            <person name="Li G."/>
            <person name="Viehrig K."/>
            <person name="Ye F."/>
            <person name="Su P."/>
            <person name="Kiefer A.F."/>
            <person name="Nichols A."/>
            <person name="Cepeda A.J."/>
            <person name="Yan W."/>
            <person name="Fan B."/>
            <person name="Jiang Y."/>
            <person name="Adhikari A."/>
            <person name="Zheng C.-J."/>
            <person name="Schuster L."/>
            <person name="Cowan T.M."/>
            <person name="Smanski M.J."/>
            <person name="Chevrette M.G."/>
            <person name="De Carvalho L.P.S."/>
            <person name="Shen B."/>
        </authorList>
    </citation>
    <scope>NUCLEOTIDE SEQUENCE [LARGE SCALE GENOMIC DNA]</scope>
    <source>
        <strain evidence="4 5">NPDC048946</strain>
    </source>
</reference>
<dbReference type="PROSITE" id="PS50263">
    <property type="entry name" value="CN_HYDROLASE"/>
    <property type="match status" value="1"/>
</dbReference>
<dbReference type="EMBL" id="JBEZFP010000079">
    <property type="protein sequence ID" value="MEU8137108.1"/>
    <property type="molecule type" value="Genomic_DNA"/>
</dbReference>
<dbReference type="PANTHER" id="PTHR46044:SF1">
    <property type="entry name" value="CN HYDROLASE DOMAIN-CONTAINING PROTEIN"/>
    <property type="match status" value="1"/>
</dbReference>
<accession>A0ABV3DMZ2</accession>
<keyword evidence="5" id="KW-1185">Reference proteome</keyword>
<gene>
    <name evidence="4" type="ORF">AB0C36_26780</name>
</gene>
<dbReference type="InterPro" id="IPR044149">
    <property type="entry name" value="Nitrilases_CHs"/>
</dbReference>
<keyword evidence="4" id="KW-0378">Hydrolase</keyword>
<protein>
    <submittedName>
        <fullName evidence="4">Carbon-nitrogen hydrolase family protein</fullName>
    </submittedName>
</protein>
<dbReference type="SUPFAM" id="SSF56317">
    <property type="entry name" value="Carbon-nitrogen hydrolase"/>
    <property type="match status" value="1"/>
</dbReference>
<sequence length="352" mass="38392">MIDYDIQIRAAAVQAEPVWFDADATIGKSIDLMAEAAGNGADLIAFPEIFVPGYPWQLWIKDQTTAAGLAKAYLTNGMQLGDARMRRVMEAARDHAIHVVMGYVEIAGSSAYMSQMFIDDRGNLVGNRRKLKPTHVERGIFGDGNGGDLQVWGSRIGRIGALNCWEHFQPLERFTLAAMHEQVHVACWPSFASTNPNGFYLGRIEPNEAATRMHAIETGSFVLCATQVVSQNAVDMLVGDDAGQRKLLGTGGGFARIFHPTGMSIAKELDPHSEGIVYADLDLNDILAAKSFIDIVGQYSRPDVFDLRVNVSRNPWMTTHGPDGAVAEYAFPAPAAARRDDAEVAPLLTLEE</sequence>
<dbReference type="Gene3D" id="3.60.110.10">
    <property type="entry name" value="Carbon-nitrogen hydrolase"/>
    <property type="match status" value="1"/>
</dbReference>
<evidence type="ECO:0000313" key="5">
    <source>
        <dbReference type="Proteomes" id="UP001551482"/>
    </source>
</evidence>
<proteinExistence type="inferred from homology"/>
<dbReference type="PROSITE" id="PS00921">
    <property type="entry name" value="NITRIL_CHT_2"/>
    <property type="match status" value="1"/>
</dbReference>
<comment type="caution">
    <text evidence="4">The sequence shown here is derived from an EMBL/GenBank/DDBJ whole genome shotgun (WGS) entry which is preliminary data.</text>
</comment>
<dbReference type="Pfam" id="PF00795">
    <property type="entry name" value="CN_hydrolase"/>
    <property type="match status" value="1"/>
</dbReference>
<comment type="similarity">
    <text evidence="1">Belongs to the carbon-nitrogen hydrolase superfamily. Nitrilase family.</text>
</comment>
<dbReference type="GO" id="GO:0016787">
    <property type="term" value="F:hydrolase activity"/>
    <property type="evidence" value="ECO:0007669"/>
    <property type="project" value="UniProtKB-KW"/>
</dbReference>
<dbReference type="RefSeq" id="WP_358358517.1">
    <property type="nucleotide sequence ID" value="NZ_JBEZFP010000079.1"/>
</dbReference>
<evidence type="ECO:0000259" key="3">
    <source>
        <dbReference type="PROSITE" id="PS50263"/>
    </source>
</evidence>
<dbReference type="Proteomes" id="UP001551482">
    <property type="component" value="Unassembled WGS sequence"/>
</dbReference>